<keyword evidence="1 7" id="KW-0813">Transport</keyword>
<dbReference type="EMBL" id="BFBB01000004">
    <property type="protein sequence ID" value="GBF50322.1"/>
    <property type="molecule type" value="Genomic_DNA"/>
</dbReference>
<comment type="function">
    <text evidence="7">Specific class of high-redox-potential 4Fe-4S ferredoxins. Functions in anaerobic electron transport in most purple and in some other photosynthetic bacteria and in at least one genus (Paracoccus) of halophilic, denitrifying bacteria.</text>
</comment>
<evidence type="ECO:0000256" key="2">
    <source>
        <dbReference type="ARBA" id="ARBA00022485"/>
    </source>
</evidence>
<evidence type="ECO:0000313" key="9">
    <source>
        <dbReference type="EMBL" id="GBF50322.1"/>
    </source>
</evidence>
<dbReference type="Pfam" id="PF01355">
    <property type="entry name" value="HIPIP"/>
    <property type="match status" value="1"/>
</dbReference>
<evidence type="ECO:0000256" key="6">
    <source>
        <dbReference type="ARBA" id="ARBA00023014"/>
    </source>
</evidence>
<dbReference type="GO" id="GO:0019646">
    <property type="term" value="P:aerobic electron transport chain"/>
    <property type="evidence" value="ECO:0007669"/>
    <property type="project" value="InterPro"/>
</dbReference>
<dbReference type="GO" id="GO:0051539">
    <property type="term" value="F:4 iron, 4 sulfur cluster binding"/>
    <property type="evidence" value="ECO:0007669"/>
    <property type="project" value="UniProtKB-KW"/>
</dbReference>
<dbReference type="Gene3D" id="4.10.490.10">
    <property type="entry name" value="High potential iron-sulphur protein"/>
    <property type="match status" value="1"/>
</dbReference>
<proteinExistence type="inferred from homology"/>
<dbReference type="PROSITE" id="PS51373">
    <property type="entry name" value="HIPIP"/>
    <property type="match status" value="1"/>
</dbReference>
<dbReference type="GO" id="GO:0009055">
    <property type="term" value="F:electron transfer activity"/>
    <property type="evidence" value="ECO:0007669"/>
    <property type="project" value="InterPro"/>
</dbReference>
<comment type="caution">
    <text evidence="9">The sequence shown here is derived from an EMBL/GenBank/DDBJ whole genome shotgun (WGS) entry which is preliminary data.</text>
</comment>
<dbReference type="InterPro" id="IPR036369">
    <property type="entry name" value="HIPIP_sf"/>
</dbReference>
<feature type="domain" description="High potential iron-sulfur proteins family profile" evidence="8">
    <location>
        <begin position="16"/>
        <end position="96"/>
    </location>
</feature>
<keyword evidence="2 7" id="KW-0004">4Fe-4S</keyword>
<reference evidence="9 10" key="1">
    <citation type="submission" date="2018-02" db="EMBL/GenBank/DDBJ databases">
        <title>Novel Leptospira species isolated from soil and water in Japan.</title>
        <authorList>
            <person name="Nakao R."/>
            <person name="Masuzawa T."/>
        </authorList>
    </citation>
    <scope>NUCLEOTIDE SEQUENCE [LARGE SCALE GENOMIC DNA]</scope>
    <source>
        <strain evidence="9 10">YH101</strain>
    </source>
</reference>
<accession>A0A2P2E0C0</accession>
<dbReference type="SUPFAM" id="SSF57652">
    <property type="entry name" value="HIPIP (high potential iron protein)"/>
    <property type="match status" value="1"/>
</dbReference>
<comment type="subunit">
    <text evidence="7">Homodimer.</text>
</comment>
<keyword evidence="3 7" id="KW-0479">Metal-binding</keyword>
<keyword evidence="4 7" id="KW-0249">Electron transport</keyword>
<dbReference type="GO" id="GO:0046872">
    <property type="term" value="F:metal ion binding"/>
    <property type="evidence" value="ECO:0007669"/>
    <property type="project" value="UniProtKB-KW"/>
</dbReference>
<dbReference type="InterPro" id="IPR000170">
    <property type="entry name" value="High_potential_FeS_prot"/>
</dbReference>
<keyword evidence="5 7" id="KW-0408">Iron</keyword>
<dbReference type="Proteomes" id="UP000245133">
    <property type="component" value="Unassembled WGS sequence"/>
</dbReference>
<evidence type="ECO:0000256" key="4">
    <source>
        <dbReference type="ARBA" id="ARBA00022982"/>
    </source>
</evidence>
<dbReference type="AlphaFoldDB" id="A0A2P2E0C0"/>
<keyword evidence="6 7" id="KW-0411">Iron-sulfur</keyword>
<evidence type="ECO:0000256" key="1">
    <source>
        <dbReference type="ARBA" id="ARBA00022448"/>
    </source>
</evidence>
<evidence type="ECO:0000256" key="5">
    <source>
        <dbReference type="ARBA" id="ARBA00023004"/>
    </source>
</evidence>
<protein>
    <recommendedName>
        <fullName evidence="7">High-potential iron-sulfur protein</fullName>
        <shortName evidence="7">HiPIP</shortName>
    </recommendedName>
</protein>
<evidence type="ECO:0000256" key="7">
    <source>
        <dbReference type="RuleBase" id="RU000620"/>
    </source>
</evidence>
<evidence type="ECO:0000259" key="8">
    <source>
        <dbReference type="PROSITE" id="PS51373"/>
    </source>
</evidence>
<gene>
    <name evidence="9" type="ORF">LPTSP4_18470</name>
</gene>
<evidence type="ECO:0000256" key="3">
    <source>
        <dbReference type="ARBA" id="ARBA00022723"/>
    </source>
</evidence>
<organism evidence="9 10">
    <name type="scientific">Leptospira ryugenii</name>
    <dbReference type="NCBI Taxonomy" id="1917863"/>
    <lineage>
        <taxon>Bacteria</taxon>
        <taxon>Pseudomonadati</taxon>
        <taxon>Spirochaetota</taxon>
        <taxon>Spirochaetia</taxon>
        <taxon>Leptospirales</taxon>
        <taxon>Leptospiraceae</taxon>
        <taxon>Leptospira</taxon>
    </lineage>
</organism>
<keyword evidence="10" id="KW-1185">Reference proteome</keyword>
<evidence type="ECO:0000313" key="10">
    <source>
        <dbReference type="Proteomes" id="UP000245133"/>
    </source>
</evidence>
<name>A0A2P2E0C0_9LEPT</name>
<sequence length="96" mass="11019">MFFTGKILSEIKEKAENPDTILDENDPTPNALGFHHDASKTDFSLYPERRAKTQKDNICKNCQQYQRVDERWGRCSIMGANLVSQSGWCSAFTKKM</sequence>
<comment type="similarity">
    <text evidence="7">Belongs to the high-potential iron-sulfur protein (HiPIP) family.</text>
</comment>